<protein>
    <recommendedName>
        <fullName evidence="9">Ribokinase</fullName>
        <shortName evidence="9">RK</shortName>
        <ecNumber evidence="9">2.7.1.15</ecNumber>
    </recommendedName>
</protein>
<feature type="binding site" evidence="9">
    <location>
        <position position="279"/>
    </location>
    <ligand>
        <name>K(+)</name>
        <dbReference type="ChEBI" id="CHEBI:29103"/>
    </ligand>
</feature>
<keyword evidence="5 9" id="KW-0067">ATP-binding</keyword>
<accession>A0A554RWB0</accession>
<dbReference type="EMBL" id="VLNT01000014">
    <property type="protein sequence ID" value="TSD58383.1"/>
    <property type="molecule type" value="Genomic_DNA"/>
</dbReference>
<comment type="activity regulation">
    <text evidence="9">Activated by a monovalent cation that binds near, but not in, the active site. The most likely occupant of the site in vivo is potassium. Ion binding induces a conformational change that may alter substrate affinity.</text>
</comment>
<evidence type="ECO:0000256" key="7">
    <source>
        <dbReference type="ARBA" id="ARBA00022958"/>
    </source>
</evidence>
<dbReference type="AlphaFoldDB" id="A0A554RWB0"/>
<dbReference type="Gene3D" id="3.40.1190.20">
    <property type="match status" value="1"/>
</dbReference>
<dbReference type="GO" id="GO:0046872">
    <property type="term" value="F:metal ion binding"/>
    <property type="evidence" value="ECO:0007669"/>
    <property type="project" value="UniProtKB-KW"/>
</dbReference>
<evidence type="ECO:0000256" key="9">
    <source>
        <dbReference type="HAMAP-Rule" id="MF_01987"/>
    </source>
</evidence>
<dbReference type="OrthoDB" id="9775849at2"/>
<dbReference type="PANTHER" id="PTHR10584:SF166">
    <property type="entry name" value="RIBOKINASE"/>
    <property type="match status" value="1"/>
</dbReference>
<comment type="caution">
    <text evidence="9">Lacks conserved residue(s) required for the propagation of feature annotation.</text>
</comment>
<keyword evidence="8 9" id="KW-0119">Carbohydrate metabolism</keyword>
<feature type="active site" description="Proton acceptor" evidence="9">
    <location>
        <position position="249"/>
    </location>
</feature>
<organism evidence="11 12">
    <name type="scientific">Aeromicrobium piscarium</name>
    <dbReference type="NCBI Taxonomy" id="2590901"/>
    <lineage>
        <taxon>Bacteria</taxon>
        <taxon>Bacillati</taxon>
        <taxon>Actinomycetota</taxon>
        <taxon>Actinomycetes</taxon>
        <taxon>Propionibacteriales</taxon>
        <taxon>Nocardioidaceae</taxon>
        <taxon>Aeromicrobium</taxon>
    </lineage>
</organism>
<evidence type="ECO:0000256" key="1">
    <source>
        <dbReference type="ARBA" id="ARBA00022679"/>
    </source>
</evidence>
<feature type="binding site" evidence="9">
    <location>
        <position position="284"/>
    </location>
    <ligand>
        <name>K(+)</name>
        <dbReference type="ChEBI" id="CHEBI:29103"/>
    </ligand>
</feature>
<dbReference type="EC" id="2.7.1.15" evidence="9"/>
<feature type="binding site" evidence="9">
    <location>
        <position position="245"/>
    </location>
    <ligand>
        <name>K(+)</name>
        <dbReference type="ChEBI" id="CHEBI:29103"/>
    </ligand>
</feature>
<keyword evidence="1 9" id="KW-0808">Transferase</keyword>
<dbReference type="InterPro" id="IPR011611">
    <property type="entry name" value="PfkB_dom"/>
</dbReference>
<evidence type="ECO:0000313" key="11">
    <source>
        <dbReference type="EMBL" id="TSD58383.1"/>
    </source>
</evidence>
<keyword evidence="7 9" id="KW-0630">Potassium</keyword>
<name>A0A554RWB0_9ACTN</name>
<dbReference type="Proteomes" id="UP000316988">
    <property type="component" value="Unassembled WGS sequence"/>
</dbReference>
<comment type="similarity">
    <text evidence="9">Belongs to the carbohydrate kinase PfkB family. Ribokinase subfamily.</text>
</comment>
<evidence type="ECO:0000256" key="8">
    <source>
        <dbReference type="ARBA" id="ARBA00023277"/>
    </source>
</evidence>
<dbReference type="RefSeq" id="WP_143914244.1">
    <property type="nucleotide sequence ID" value="NZ_VLNT01000014.1"/>
</dbReference>
<comment type="subcellular location">
    <subcellularLocation>
        <location evidence="9">Cytoplasm</location>
    </subcellularLocation>
</comment>
<evidence type="ECO:0000256" key="4">
    <source>
        <dbReference type="ARBA" id="ARBA00022777"/>
    </source>
</evidence>
<comment type="cofactor">
    <cofactor evidence="9">
        <name>Mg(2+)</name>
        <dbReference type="ChEBI" id="CHEBI:18420"/>
    </cofactor>
    <text evidence="9">Requires a divalent cation, most likely magnesium in vivo, as an electrophilic catalyst to aid phosphoryl group transfer. It is the chelate of the metal and the nucleotide that is the actual substrate.</text>
</comment>
<keyword evidence="12" id="KW-1185">Reference proteome</keyword>
<feature type="binding site" evidence="9">
    <location>
        <begin position="248"/>
        <end position="249"/>
    </location>
    <ligand>
        <name>ATP</name>
        <dbReference type="ChEBI" id="CHEBI:30616"/>
    </ligand>
</feature>
<feature type="binding site" evidence="9">
    <location>
        <position position="138"/>
    </location>
    <ligand>
        <name>substrate</name>
    </ligand>
</feature>
<comment type="catalytic activity">
    <reaction evidence="9">
        <text>D-ribose + ATP = D-ribose 5-phosphate + ADP + H(+)</text>
        <dbReference type="Rhea" id="RHEA:13697"/>
        <dbReference type="ChEBI" id="CHEBI:15378"/>
        <dbReference type="ChEBI" id="CHEBI:30616"/>
        <dbReference type="ChEBI" id="CHEBI:47013"/>
        <dbReference type="ChEBI" id="CHEBI:78346"/>
        <dbReference type="ChEBI" id="CHEBI:456216"/>
        <dbReference type="EC" id="2.7.1.15"/>
    </reaction>
</comment>
<feature type="binding site" evidence="9">
    <location>
        <position position="249"/>
    </location>
    <ligand>
        <name>substrate</name>
    </ligand>
</feature>
<comment type="subunit">
    <text evidence="9">Homodimer.</text>
</comment>
<dbReference type="SUPFAM" id="SSF53613">
    <property type="entry name" value="Ribokinase-like"/>
    <property type="match status" value="1"/>
</dbReference>
<evidence type="ECO:0000256" key="5">
    <source>
        <dbReference type="ARBA" id="ARBA00022840"/>
    </source>
</evidence>
<dbReference type="PANTHER" id="PTHR10584">
    <property type="entry name" value="SUGAR KINASE"/>
    <property type="match status" value="1"/>
</dbReference>
<evidence type="ECO:0000256" key="6">
    <source>
        <dbReference type="ARBA" id="ARBA00022842"/>
    </source>
</evidence>
<sequence>MRPQVTVVGSVNRDATVAVSQFPRPGETLLGGDLAQTLGGKGANQAVAAARLGAVTCFVGAIGVDGADVRSELVEAEVGVSGLVTLEDVPTGAAFILVDDAAENMIVVSPGANARLAPAHLPAALLDGPGGVLLLQQEVPTDVVTEAARRAKDEGGTVVLNPAPSRPIALDLLDAVDVLVPNQHELAALLDAPEPEGIEDCRALLARLPEHIEACVTLGADGALARSDAEIVHIQAPRVTAVDTVGSGDTFCGALGVALGNGASFTDSVAWAVHAASIAVGYRGAQGAFRGDDDLARLGPIPV</sequence>
<comment type="function">
    <text evidence="9">Catalyzes the phosphorylation of ribose at O-5 in a reaction requiring ATP and magnesium. The resulting D-ribose-5-phosphate can then be used either for sythesis of nucleotides, histidine, and tryptophan, or as a component of the pentose phosphate pathway.</text>
</comment>
<dbReference type="GO" id="GO:0005524">
    <property type="term" value="F:ATP binding"/>
    <property type="evidence" value="ECO:0007669"/>
    <property type="project" value="UniProtKB-UniRule"/>
</dbReference>
<keyword evidence="4 9" id="KW-0418">Kinase</keyword>
<feature type="binding site" evidence="9">
    <location>
        <position position="282"/>
    </location>
    <ligand>
        <name>K(+)</name>
        <dbReference type="ChEBI" id="CHEBI:29103"/>
    </ligand>
</feature>
<feature type="binding site" evidence="9">
    <location>
        <begin position="40"/>
        <end position="44"/>
    </location>
    <ligand>
        <name>substrate</name>
    </ligand>
</feature>
<proteinExistence type="inferred from homology"/>
<comment type="pathway">
    <text evidence="9">Carbohydrate metabolism; D-ribose degradation; D-ribose 5-phosphate from beta-D-ribopyranose: step 2/2.</text>
</comment>
<reference evidence="11 12" key="1">
    <citation type="submission" date="2019-07" db="EMBL/GenBank/DDBJ databases">
        <authorList>
            <person name="Zhao L.H."/>
        </authorList>
    </citation>
    <scope>NUCLEOTIDE SEQUENCE [LARGE SCALE GENOMIC DNA]</scope>
    <source>
        <strain evidence="11 12">Co35</strain>
    </source>
</reference>
<dbReference type="InterPro" id="IPR011877">
    <property type="entry name" value="Ribokinase"/>
</dbReference>
<gene>
    <name evidence="9" type="primary">rbsK</name>
    <name evidence="11" type="ORF">FNM00_14380</name>
</gene>
<feature type="binding site" evidence="9">
    <location>
        <position position="182"/>
    </location>
    <ligand>
        <name>ATP</name>
        <dbReference type="ChEBI" id="CHEBI:30616"/>
    </ligand>
</feature>
<feature type="binding site" evidence="9">
    <location>
        <begin position="12"/>
        <end position="14"/>
    </location>
    <ligand>
        <name>substrate</name>
    </ligand>
</feature>
<dbReference type="GO" id="GO:0004747">
    <property type="term" value="F:ribokinase activity"/>
    <property type="evidence" value="ECO:0007669"/>
    <property type="project" value="UniProtKB-UniRule"/>
</dbReference>
<dbReference type="Pfam" id="PF00294">
    <property type="entry name" value="PfkB"/>
    <property type="match status" value="1"/>
</dbReference>
<evidence type="ECO:0000256" key="2">
    <source>
        <dbReference type="ARBA" id="ARBA00022723"/>
    </source>
</evidence>
<feature type="binding site" evidence="9">
    <location>
        <position position="243"/>
    </location>
    <ligand>
        <name>K(+)</name>
        <dbReference type="ChEBI" id="CHEBI:29103"/>
    </ligand>
</feature>
<dbReference type="PRINTS" id="PR00990">
    <property type="entry name" value="RIBOKINASE"/>
</dbReference>
<keyword evidence="9" id="KW-0963">Cytoplasm</keyword>
<keyword evidence="3 9" id="KW-0547">Nucleotide-binding</keyword>
<dbReference type="GO" id="GO:0005829">
    <property type="term" value="C:cytosol"/>
    <property type="evidence" value="ECO:0007669"/>
    <property type="project" value="TreeGrafter"/>
</dbReference>
<dbReference type="GO" id="GO:0019303">
    <property type="term" value="P:D-ribose catabolic process"/>
    <property type="evidence" value="ECO:0007669"/>
    <property type="project" value="UniProtKB-UniRule"/>
</dbReference>
<evidence type="ECO:0000313" key="12">
    <source>
        <dbReference type="Proteomes" id="UP000316988"/>
    </source>
</evidence>
<comment type="caution">
    <text evidence="11">The sequence shown here is derived from an EMBL/GenBank/DDBJ whole genome shotgun (WGS) entry which is preliminary data.</text>
</comment>
<dbReference type="HAMAP" id="MF_01987">
    <property type="entry name" value="Ribokinase"/>
    <property type="match status" value="1"/>
</dbReference>
<evidence type="ECO:0000259" key="10">
    <source>
        <dbReference type="Pfam" id="PF00294"/>
    </source>
</evidence>
<keyword evidence="2 9" id="KW-0479">Metal-binding</keyword>
<dbReference type="UniPathway" id="UPA00916">
    <property type="reaction ID" value="UER00889"/>
</dbReference>
<feature type="domain" description="Carbohydrate kinase PfkB" evidence="10">
    <location>
        <begin position="4"/>
        <end position="287"/>
    </location>
</feature>
<dbReference type="InterPro" id="IPR002139">
    <property type="entry name" value="Ribo/fructo_kinase"/>
</dbReference>
<feature type="binding site" evidence="9">
    <location>
        <begin position="217"/>
        <end position="222"/>
    </location>
    <ligand>
        <name>ATP</name>
        <dbReference type="ChEBI" id="CHEBI:30616"/>
    </ligand>
</feature>
<dbReference type="CDD" id="cd01174">
    <property type="entry name" value="ribokinase"/>
    <property type="match status" value="1"/>
</dbReference>
<dbReference type="InterPro" id="IPR029056">
    <property type="entry name" value="Ribokinase-like"/>
</dbReference>
<evidence type="ECO:0000256" key="3">
    <source>
        <dbReference type="ARBA" id="ARBA00022741"/>
    </source>
</evidence>
<keyword evidence="6 9" id="KW-0460">Magnesium</keyword>